<dbReference type="Proteomes" id="UP000007802">
    <property type="component" value="Unassembled WGS sequence"/>
</dbReference>
<dbReference type="AlphaFoldDB" id="A0A0J9HJR0"/>
<sequence>MEKVWCLGLFWLQKPRRAKSLILSFVSFFEGFCGSQGEMSTWMETCQP</sequence>
<evidence type="ECO:0000313" key="1">
    <source>
        <dbReference type="EMBL" id="KMW69444.1"/>
    </source>
</evidence>
<accession>A0A0J9HJR0</accession>
<reference evidence="1" key="1">
    <citation type="submission" date="2010-03" db="EMBL/GenBank/DDBJ databases">
        <title>Annotation of Blastomyces dermatitidis strain ATCC 18188.</title>
        <authorList>
            <consortium name="The Broad Institute Genome Sequencing Platform"/>
            <consortium name="Broad Institute Genome Sequencing Center for Infectious Disease."/>
            <person name="Cuomo C."/>
            <person name="Klein B."/>
            <person name="Sullivan T."/>
            <person name="Heitman J."/>
            <person name="Young S."/>
            <person name="Zeng Q."/>
            <person name="Gargeya S."/>
            <person name="Alvarado L."/>
            <person name="Berlin A.M."/>
            <person name="Chapman S.B."/>
            <person name="Chen Z."/>
            <person name="Freedman E."/>
            <person name="Gellesch M."/>
            <person name="Goldberg J."/>
            <person name="Griggs A."/>
            <person name="Gujja S."/>
            <person name="Heilman E."/>
            <person name="Heiman D."/>
            <person name="Howarth C."/>
            <person name="Mehta T."/>
            <person name="Neiman D."/>
            <person name="Pearson M."/>
            <person name="Roberts A."/>
            <person name="Saif S."/>
            <person name="Shea T."/>
            <person name="Shenoy N."/>
            <person name="Sisk P."/>
            <person name="Stolte C."/>
            <person name="Sykes S."/>
            <person name="White J."/>
            <person name="Yandava C."/>
            <person name="Haas B."/>
            <person name="Nusbaum C."/>
            <person name="Birren B."/>
        </authorList>
    </citation>
    <scope>NUCLEOTIDE SEQUENCE</scope>
    <source>
        <strain evidence="1">ATCC 18188</strain>
    </source>
</reference>
<dbReference type="EMBL" id="GG750023">
    <property type="protein sequence ID" value="KMW69444.1"/>
    <property type="molecule type" value="Genomic_DNA"/>
</dbReference>
<protein>
    <submittedName>
        <fullName evidence="1">Uncharacterized protein</fullName>
    </submittedName>
</protein>
<organism evidence="1">
    <name type="scientific">Ajellomyces dermatitidis (strain ATCC 18188 / CBS 674.68)</name>
    <name type="common">Blastomyces dermatitidis</name>
    <dbReference type="NCBI Taxonomy" id="653446"/>
    <lineage>
        <taxon>Eukaryota</taxon>
        <taxon>Fungi</taxon>
        <taxon>Dikarya</taxon>
        <taxon>Ascomycota</taxon>
        <taxon>Pezizomycotina</taxon>
        <taxon>Eurotiomycetes</taxon>
        <taxon>Eurotiomycetidae</taxon>
        <taxon>Onygenales</taxon>
        <taxon>Ajellomycetaceae</taxon>
        <taxon>Blastomyces</taxon>
    </lineage>
</organism>
<name>A0A0J9HJR0_AJEDA</name>
<gene>
    <name evidence="1" type="ORF">BDDG_13591</name>
</gene>
<proteinExistence type="predicted"/>